<reference evidence="3 4" key="1">
    <citation type="submission" date="2019-03" db="EMBL/GenBank/DDBJ databases">
        <title>Genomic Encyclopedia of Archaeal and Bacterial Type Strains, Phase II (KMG-II): from individual species to whole genera.</title>
        <authorList>
            <person name="Goeker M."/>
        </authorList>
    </citation>
    <scope>NUCLEOTIDE SEQUENCE [LARGE SCALE GENOMIC DNA]</scope>
    <source>
        <strain evidence="3 4">DSM 28135</strain>
    </source>
</reference>
<accession>A0A4R7QAC8</accession>
<dbReference type="RefSeq" id="WP_133757293.1">
    <property type="nucleotide sequence ID" value="NZ_SOBW01000007.1"/>
</dbReference>
<name>A0A4R7QAC8_9FLAO</name>
<dbReference type="OrthoDB" id="1068986at2"/>
<dbReference type="Pfam" id="PF09697">
    <property type="entry name" value="Porph_ging"/>
    <property type="match status" value="1"/>
</dbReference>
<keyword evidence="4" id="KW-1185">Reference proteome</keyword>
<dbReference type="Proteomes" id="UP000294689">
    <property type="component" value="Unassembled WGS sequence"/>
</dbReference>
<sequence>MKSLSIKFFSFLILLASGTLMAQDFQGRAHYMSKTTVDMSNFGGNQMSEQQRRMIAERMKSMLEKSYILSFNRTESIYKEEEKLEAPGGGGGGRMGGMMGSFTAGPQYKNVKDQVLIQDQEFFGKQFLIKDSIPQLEWKMENESKQIGQYLSFKATAIKKGDDLDFANMRRRNRDTDQRNDSNKSKDSTKSNSTTDEFEVPKEIVITAWYTPQIPVNQGPGEYWGLPGLILEVNAGRTTILCTKIEINPSDKIDIKAPSKGKEVTKKEYETIVKEKTEEMREMYGGRGRGRN</sequence>
<dbReference type="InterPro" id="IPR005901">
    <property type="entry name" value="GLPGLI"/>
</dbReference>
<dbReference type="EMBL" id="SOBW01000007">
    <property type="protein sequence ID" value="TDU43861.1"/>
    <property type="molecule type" value="Genomic_DNA"/>
</dbReference>
<evidence type="ECO:0000256" key="2">
    <source>
        <dbReference type="SAM" id="SignalP"/>
    </source>
</evidence>
<organism evidence="3 4">
    <name type="scientific">Gelidibacter sediminis</name>
    <dbReference type="NCBI Taxonomy" id="1608710"/>
    <lineage>
        <taxon>Bacteria</taxon>
        <taxon>Pseudomonadati</taxon>
        <taxon>Bacteroidota</taxon>
        <taxon>Flavobacteriia</taxon>
        <taxon>Flavobacteriales</taxon>
        <taxon>Flavobacteriaceae</taxon>
        <taxon>Gelidibacter</taxon>
    </lineage>
</organism>
<comment type="caution">
    <text evidence="3">The sequence shown here is derived from an EMBL/GenBank/DDBJ whole genome shotgun (WGS) entry which is preliminary data.</text>
</comment>
<evidence type="ECO:0000313" key="3">
    <source>
        <dbReference type="EMBL" id="TDU43861.1"/>
    </source>
</evidence>
<protein>
    <submittedName>
        <fullName evidence="3">GLPGLI family protein</fullName>
    </submittedName>
</protein>
<evidence type="ECO:0000256" key="1">
    <source>
        <dbReference type="SAM" id="MobiDB-lite"/>
    </source>
</evidence>
<gene>
    <name evidence="3" type="ORF">BXY82_1282</name>
</gene>
<feature type="compositionally biased region" description="Basic and acidic residues" evidence="1">
    <location>
        <begin position="174"/>
        <end position="189"/>
    </location>
</feature>
<dbReference type="NCBIfam" id="TIGR01200">
    <property type="entry name" value="GLPGLI"/>
    <property type="match status" value="1"/>
</dbReference>
<feature type="region of interest" description="Disordered" evidence="1">
    <location>
        <begin position="164"/>
        <end position="197"/>
    </location>
</feature>
<evidence type="ECO:0000313" key="4">
    <source>
        <dbReference type="Proteomes" id="UP000294689"/>
    </source>
</evidence>
<proteinExistence type="predicted"/>
<keyword evidence="2" id="KW-0732">Signal</keyword>
<feature type="chain" id="PRO_5020559467" evidence="2">
    <location>
        <begin position="23"/>
        <end position="292"/>
    </location>
</feature>
<feature type="signal peptide" evidence="2">
    <location>
        <begin position="1"/>
        <end position="22"/>
    </location>
</feature>
<dbReference type="AlphaFoldDB" id="A0A4R7QAC8"/>